<name>A0A4D7CX17_9ENTE</name>
<reference evidence="1 2" key="1">
    <citation type="submission" date="2019-04" db="EMBL/GenBank/DDBJ databases">
        <title>Vagococcus sp. nov., isolated from faeces of yaks (Bos grunniens).</title>
        <authorList>
            <person name="Ge Y."/>
        </authorList>
    </citation>
    <scope>NUCLEOTIDE SEQUENCE [LARGE SCALE GENOMIC DNA]</scope>
    <source>
        <strain evidence="1 2">MN-17</strain>
    </source>
</reference>
<dbReference type="InterPro" id="IPR011608">
    <property type="entry name" value="PRD"/>
</dbReference>
<accession>A0A4D7CX17</accession>
<dbReference type="Pfam" id="PF00874">
    <property type="entry name" value="PRD"/>
    <property type="match status" value="1"/>
</dbReference>
<dbReference type="Proteomes" id="UP000298615">
    <property type="component" value="Chromosome"/>
</dbReference>
<gene>
    <name evidence="1" type="ORF">FA707_08085</name>
</gene>
<dbReference type="AlphaFoldDB" id="A0A4D7CX17"/>
<proteinExistence type="predicted"/>
<dbReference type="KEGG" id="vao:FA707_08085"/>
<dbReference type="EMBL" id="CP039712">
    <property type="protein sequence ID" value="QCI86927.1"/>
    <property type="molecule type" value="Genomic_DNA"/>
</dbReference>
<sequence>MIDWAKREWQCEFQDSLLLSLADHLDFAIARHQQGIEVPNHPLHLEVKRIYP</sequence>
<dbReference type="PROSITE" id="PS51372">
    <property type="entry name" value="PRD_2"/>
    <property type="match status" value="1"/>
</dbReference>
<keyword evidence="2" id="KW-1185">Reference proteome</keyword>
<dbReference type="RefSeq" id="WP_136953749.1">
    <property type="nucleotide sequence ID" value="NZ_CP039712.1"/>
</dbReference>
<protein>
    <submittedName>
        <fullName evidence="1">PRD domain-containing protein</fullName>
    </submittedName>
</protein>
<dbReference type="InterPro" id="IPR036634">
    <property type="entry name" value="PRD_sf"/>
</dbReference>
<evidence type="ECO:0000313" key="2">
    <source>
        <dbReference type="Proteomes" id="UP000298615"/>
    </source>
</evidence>
<dbReference type="Gene3D" id="1.10.1790.10">
    <property type="entry name" value="PRD domain"/>
    <property type="match status" value="1"/>
</dbReference>
<evidence type="ECO:0000313" key="1">
    <source>
        <dbReference type="EMBL" id="QCI86927.1"/>
    </source>
</evidence>
<organism evidence="1 2">
    <name type="scientific">Vagococcus zengguangii</name>
    <dbReference type="NCBI Taxonomy" id="2571750"/>
    <lineage>
        <taxon>Bacteria</taxon>
        <taxon>Bacillati</taxon>
        <taxon>Bacillota</taxon>
        <taxon>Bacilli</taxon>
        <taxon>Lactobacillales</taxon>
        <taxon>Enterococcaceae</taxon>
        <taxon>Vagococcus</taxon>
    </lineage>
</organism>
<dbReference type="GO" id="GO:0006355">
    <property type="term" value="P:regulation of DNA-templated transcription"/>
    <property type="evidence" value="ECO:0007669"/>
    <property type="project" value="InterPro"/>
</dbReference>
<dbReference type="SUPFAM" id="SSF63520">
    <property type="entry name" value="PTS-regulatory domain, PRD"/>
    <property type="match status" value="1"/>
</dbReference>